<name>A0A0E9XMH6_ANGAN</name>
<dbReference type="EMBL" id="GBXM01004650">
    <property type="protein sequence ID" value="JAI03928.1"/>
    <property type="molecule type" value="Transcribed_RNA"/>
</dbReference>
<reference evidence="1" key="2">
    <citation type="journal article" date="2015" name="Fish Shellfish Immunol.">
        <title>Early steps in the European eel (Anguilla anguilla)-Vibrio vulnificus interaction in the gills: Role of the RtxA13 toxin.</title>
        <authorList>
            <person name="Callol A."/>
            <person name="Pajuelo D."/>
            <person name="Ebbesson L."/>
            <person name="Teles M."/>
            <person name="MacKenzie S."/>
            <person name="Amaro C."/>
        </authorList>
    </citation>
    <scope>NUCLEOTIDE SEQUENCE</scope>
</reference>
<dbReference type="AlphaFoldDB" id="A0A0E9XMH6"/>
<protein>
    <submittedName>
        <fullName evidence="1">Uncharacterized protein</fullName>
    </submittedName>
</protein>
<reference evidence="1" key="1">
    <citation type="submission" date="2014-11" db="EMBL/GenBank/DDBJ databases">
        <authorList>
            <person name="Amaro Gonzalez C."/>
        </authorList>
    </citation>
    <scope>NUCLEOTIDE SEQUENCE</scope>
</reference>
<sequence length="30" mass="3498">MYCNNYSASLRTPFYIEVTSTYFTKITIIG</sequence>
<proteinExistence type="predicted"/>
<evidence type="ECO:0000313" key="1">
    <source>
        <dbReference type="EMBL" id="JAI03928.1"/>
    </source>
</evidence>
<accession>A0A0E9XMH6</accession>
<organism evidence="1">
    <name type="scientific">Anguilla anguilla</name>
    <name type="common">European freshwater eel</name>
    <name type="synonym">Muraena anguilla</name>
    <dbReference type="NCBI Taxonomy" id="7936"/>
    <lineage>
        <taxon>Eukaryota</taxon>
        <taxon>Metazoa</taxon>
        <taxon>Chordata</taxon>
        <taxon>Craniata</taxon>
        <taxon>Vertebrata</taxon>
        <taxon>Euteleostomi</taxon>
        <taxon>Actinopterygii</taxon>
        <taxon>Neopterygii</taxon>
        <taxon>Teleostei</taxon>
        <taxon>Anguilliformes</taxon>
        <taxon>Anguillidae</taxon>
        <taxon>Anguilla</taxon>
    </lineage>
</organism>